<gene>
    <name evidence="2" type="ORF">HDF17_002217</name>
</gene>
<reference evidence="2 3" key="1">
    <citation type="submission" date="2020-07" db="EMBL/GenBank/DDBJ databases">
        <title>Genomic Encyclopedia of Type Strains, Phase IV (KMG-V): Genome sequencing to study the core and pangenomes of soil and plant-associated prokaryotes.</title>
        <authorList>
            <person name="Whitman W."/>
        </authorList>
    </citation>
    <scope>NUCLEOTIDE SEQUENCE [LARGE SCALE GENOMIC DNA]</scope>
    <source>
        <strain evidence="2 3">X4EP2</strain>
    </source>
</reference>
<keyword evidence="3" id="KW-1185">Reference proteome</keyword>
<evidence type="ECO:0000313" key="2">
    <source>
        <dbReference type="EMBL" id="NYF79897.1"/>
    </source>
</evidence>
<accession>A0A7Y9PHB9</accession>
<sequence>MLSVARVFAFPTVNAVEMDNIRINGGGLQKPVVRWKHQNASRDYLFQVANRMASGNDKPQETATPSASTVSVNESSRAKSIATRLTDAEFGEVEAAAADAGKKVAEWLREAALAHARASAGAVEQTDPILLAEIMGMRSLMLNLFARASEGPLTTEDLRKMSAYSDSIKEQRAQDYMAQRRRRKSPKATDKP</sequence>
<feature type="region of interest" description="Disordered" evidence="1">
    <location>
        <begin position="162"/>
        <end position="192"/>
    </location>
</feature>
<name>A0A7Y9PHB9_9BACT</name>
<dbReference type="Proteomes" id="UP000589520">
    <property type="component" value="Unassembled WGS sequence"/>
</dbReference>
<dbReference type="InterPro" id="IPR053842">
    <property type="entry name" value="NikA-like"/>
</dbReference>
<organism evidence="2 3">
    <name type="scientific">Granulicella arctica</name>
    <dbReference type="NCBI Taxonomy" id="940613"/>
    <lineage>
        <taxon>Bacteria</taxon>
        <taxon>Pseudomonadati</taxon>
        <taxon>Acidobacteriota</taxon>
        <taxon>Terriglobia</taxon>
        <taxon>Terriglobales</taxon>
        <taxon>Acidobacteriaceae</taxon>
        <taxon>Granulicella</taxon>
    </lineage>
</organism>
<evidence type="ECO:0000256" key="1">
    <source>
        <dbReference type="SAM" id="MobiDB-lite"/>
    </source>
</evidence>
<dbReference type="Pfam" id="PF21983">
    <property type="entry name" value="NikA-like"/>
    <property type="match status" value="1"/>
</dbReference>
<proteinExistence type="predicted"/>
<protein>
    <submittedName>
        <fullName evidence="2">Uncharacterized protein</fullName>
    </submittedName>
</protein>
<dbReference type="RefSeq" id="WP_179490854.1">
    <property type="nucleotide sequence ID" value="NZ_JACCCW010000002.1"/>
</dbReference>
<evidence type="ECO:0000313" key="3">
    <source>
        <dbReference type="Proteomes" id="UP000589520"/>
    </source>
</evidence>
<feature type="compositionally biased region" description="Polar residues" evidence="1">
    <location>
        <begin position="61"/>
        <end position="75"/>
    </location>
</feature>
<dbReference type="AlphaFoldDB" id="A0A7Y9PHB9"/>
<dbReference type="EMBL" id="JACCCW010000002">
    <property type="protein sequence ID" value="NYF79897.1"/>
    <property type="molecule type" value="Genomic_DNA"/>
</dbReference>
<feature type="region of interest" description="Disordered" evidence="1">
    <location>
        <begin position="54"/>
        <end position="75"/>
    </location>
</feature>
<comment type="caution">
    <text evidence="2">The sequence shown here is derived from an EMBL/GenBank/DDBJ whole genome shotgun (WGS) entry which is preliminary data.</text>
</comment>